<accession>A0A381JCF4</accession>
<dbReference type="InterPro" id="IPR050739">
    <property type="entry name" value="MFP"/>
</dbReference>
<gene>
    <name evidence="10" type="ORF">NCTC9836_02447</name>
</gene>
<evidence type="ECO:0000256" key="2">
    <source>
        <dbReference type="ARBA" id="ARBA00009477"/>
    </source>
</evidence>
<keyword evidence="4 7" id="KW-1133">Transmembrane helix</keyword>
<dbReference type="RefSeq" id="WP_115641936.1">
    <property type="nucleotide sequence ID" value="NZ_UFWZ01000001.1"/>
</dbReference>
<comment type="similarity">
    <text evidence="2">Belongs to the membrane fusion protein (MFP) (TC 8.A.1) family.</text>
</comment>
<dbReference type="EMBL" id="UFWZ01000001">
    <property type="protein sequence ID" value="SUY48072.1"/>
    <property type="molecule type" value="Genomic_DNA"/>
</dbReference>
<proteinExistence type="inferred from homology"/>
<dbReference type="Gene3D" id="2.40.30.170">
    <property type="match status" value="1"/>
</dbReference>
<dbReference type="PANTHER" id="PTHR30386">
    <property type="entry name" value="MEMBRANE FUSION SUBUNIT OF EMRAB-TOLC MULTIDRUG EFFLUX PUMP"/>
    <property type="match status" value="1"/>
</dbReference>
<feature type="domain" description="Multidrug resistance protein MdtA-like barrel-sandwich hybrid" evidence="8">
    <location>
        <begin position="62"/>
        <end position="249"/>
    </location>
</feature>
<evidence type="ECO:0000259" key="9">
    <source>
        <dbReference type="Pfam" id="PF26002"/>
    </source>
</evidence>
<evidence type="ECO:0000313" key="11">
    <source>
        <dbReference type="Proteomes" id="UP000254664"/>
    </source>
</evidence>
<feature type="transmembrane region" description="Helical" evidence="7">
    <location>
        <begin position="23"/>
        <end position="42"/>
    </location>
</feature>
<feature type="domain" description="AprE-like beta-barrel" evidence="9">
    <location>
        <begin position="262"/>
        <end position="351"/>
    </location>
</feature>
<dbReference type="InterPro" id="IPR058625">
    <property type="entry name" value="MdtA-like_BSH"/>
</dbReference>
<dbReference type="Proteomes" id="UP000254664">
    <property type="component" value="Unassembled WGS sequence"/>
</dbReference>
<evidence type="ECO:0000313" key="10">
    <source>
        <dbReference type="EMBL" id="SUY48072.1"/>
    </source>
</evidence>
<dbReference type="InterPro" id="IPR058982">
    <property type="entry name" value="Beta-barrel_AprE"/>
</dbReference>
<dbReference type="SUPFAM" id="SSF111369">
    <property type="entry name" value="HlyD-like secretion proteins"/>
    <property type="match status" value="1"/>
</dbReference>
<dbReference type="AlphaFoldDB" id="A0A381JCF4"/>
<evidence type="ECO:0000256" key="5">
    <source>
        <dbReference type="ARBA" id="ARBA00023136"/>
    </source>
</evidence>
<dbReference type="Gene3D" id="2.40.50.100">
    <property type="match status" value="1"/>
</dbReference>
<protein>
    <submittedName>
        <fullName evidence="10">Bacteriocin ABC transporter putative</fullName>
    </submittedName>
</protein>
<evidence type="ECO:0000256" key="7">
    <source>
        <dbReference type="SAM" id="Phobius"/>
    </source>
</evidence>
<sequence>MRIYNLNEITDSKLLYDKSPPRFMVYIVGIILILLTAFLFWSTKSVKTYVVKGQGLVTTENKSNIMAKVSGEISEVFIEEGKEVNEGDTLISLKPVESKLQLGQVDSQIDVINRRIELITRAERDATNGKNSFSKSDSDEVEFYNKLANIYTKRKEFVVDEEALRTQSATEDQINEYKKVQKIKDDGARYDGIIQFTNEKQQLNFEKSKLEAQKGSLDKATEEFNIVAPKSGKMHLNTPITKGMVLQVGNLIGTMTNNEEKLIVEALIPSNERPRIHVNDEVSLVVGGLNQAEYGTVKGKVSSIDEDATIDNQKGNVFFKVKVAPEKTYLSDKKGEKVNLTLGMVTETRVKYEKITYMKYFMEQIGIRFN</sequence>
<evidence type="ECO:0000256" key="3">
    <source>
        <dbReference type="ARBA" id="ARBA00022692"/>
    </source>
</evidence>
<evidence type="ECO:0000256" key="4">
    <source>
        <dbReference type="ARBA" id="ARBA00022989"/>
    </source>
</evidence>
<keyword evidence="3 7" id="KW-0812">Transmembrane</keyword>
<keyword evidence="5 7" id="KW-0472">Membrane</keyword>
<reference evidence="10 11" key="1">
    <citation type="submission" date="2018-06" db="EMBL/GenBank/DDBJ databases">
        <authorList>
            <consortium name="Pathogen Informatics"/>
            <person name="Doyle S."/>
        </authorList>
    </citation>
    <scope>NUCLEOTIDE SEQUENCE [LARGE SCALE GENOMIC DNA]</scope>
    <source>
        <strain evidence="10 11">NCTC9836</strain>
    </source>
</reference>
<organism evidence="10 11">
    <name type="scientific">Clostridium putrefaciens</name>
    <dbReference type="NCBI Taxonomy" id="99675"/>
    <lineage>
        <taxon>Bacteria</taxon>
        <taxon>Bacillati</taxon>
        <taxon>Bacillota</taxon>
        <taxon>Clostridia</taxon>
        <taxon>Eubacteriales</taxon>
        <taxon>Clostridiaceae</taxon>
        <taxon>Clostridium</taxon>
    </lineage>
</organism>
<evidence type="ECO:0000256" key="6">
    <source>
        <dbReference type="SAM" id="Coils"/>
    </source>
</evidence>
<dbReference type="GO" id="GO:0016020">
    <property type="term" value="C:membrane"/>
    <property type="evidence" value="ECO:0007669"/>
    <property type="project" value="UniProtKB-SubCell"/>
</dbReference>
<dbReference type="Pfam" id="PF26002">
    <property type="entry name" value="Beta-barrel_AprE"/>
    <property type="match status" value="1"/>
</dbReference>
<evidence type="ECO:0000259" key="8">
    <source>
        <dbReference type="Pfam" id="PF25917"/>
    </source>
</evidence>
<comment type="subcellular location">
    <subcellularLocation>
        <location evidence="1">Membrane</location>
        <topology evidence="1">Single-pass membrane protein</topology>
    </subcellularLocation>
</comment>
<dbReference type="OrthoDB" id="1638821at2"/>
<evidence type="ECO:0000256" key="1">
    <source>
        <dbReference type="ARBA" id="ARBA00004167"/>
    </source>
</evidence>
<keyword evidence="6" id="KW-0175">Coiled coil</keyword>
<dbReference type="Pfam" id="PF25917">
    <property type="entry name" value="BSH_RND"/>
    <property type="match status" value="1"/>
</dbReference>
<keyword evidence="11" id="KW-1185">Reference proteome</keyword>
<feature type="coiled-coil region" evidence="6">
    <location>
        <begin position="193"/>
        <end position="223"/>
    </location>
</feature>
<name>A0A381JCF4_9CLOT</name>
<dbReference type="PANTHER" id="PTHR30386:SF26">
    <property type="entry name" value="TRANSPORT PROTEIN COMB"/>
    <property type="match status" value="1"/>
</dbReference>